<evidence type="ECO:0000259" key="4">
    <source>
        <dbReference type="Pfam" id="PF14703"/>
    </source>
</evidence>
<keyword evidence="1" id="KW-0175">Coiled coil</keyword>
<feature type="domain" description="CSC1/OSCA1-like cytosolic" evidence="4">
    <location>
        <begin position="217"/>
        <end position="396"/>
    </location>
</feature>
<feature type="transmembrane region" description="Helical" evidence="2">
    <location>
        <begin position="600"/>
        <end position="626"/>
    </location>
</feature>
<dbReference type="Proteomes" id="UP000689195">
    <property type="component" value="Unassembled WGS sequence"/>
</dbReference>
<feature type="domain" description="Anoctamin transmembrane" evidence="3">
    <location>
        <begin position="404"/>
        <end position="618"/>
    </location>
</feature>
<dbReference type="InterPro" id="IPR027815">
    <property type="entry name" value="CSC1/OSCA1-like_cyt"/>
</dbReference>
<dbReference type="GO" id="GO:0005886">
    <property type="term" value="C:plasma membrane"/>
    <property type="evidence" value="ECO:0007669"/>
    <property type="project" value="TreeGrafter"/>
</dbReference>
<comment type="caution">
    <text evidence="5">The sequence shown here is derived from an EMBL/GenBank/DDBJ whole genome shotgun (WGS) entry which is preliminary data.</text>
</comment>
<feature type="transmembrane region" description="Helical" evidence="2">
    <location>
        <begin position="177"/>
        <end position="196"/>
    </location>
</feature>
<dbReference type="PANTHER" id="PTHR13018:SF83">
    <property type="entry name" value="RRM DOMAIN-CONTAINING PROTEIN"/>
    <property type="match status" value="1"/>
</dbReference>
<feature type="transmembrane region" description="Helical" evidence="2">
    <location>
        <begin position="491"/>
        <end position="510"/>
    </location>
</feature>
<feature type="transmembrane region" description="Helical" evidence="2">
    <location>
        <begin position="449"/>
        <end position="471"/>
    </location>
</feature>
<evidence type="ECO:0000313" key="5">
    <source>
        <dbReference type="EMBL" id="CAD8171328.1"/>
    </source>
</evidence>
<evidence type="ECO:0008006" key="7">
    <source>
        <dbReference type="Google" id="ProtNLM"/>
    </source>
</evidence>
<reference evidence="5" key="1">
    <citation type="submission" date="2021-01" db="EMBL/GenBank/DDBJ databases">
        <authorList>
            <consortium name="Genoscope - CEA"/>
            <person name="William W."/>
        </authorList>
    </citation>
    <scope>NUCLEOTIDE SEQUENCE</scope>
</reference>
<dbReference type="Pfam" id="PF14703">
    <property type="entry name" value="PHM7_cyt"/>
    <property type="match status" value="1"/>
</dbReference>
<dbReference type="InterPro" id="IPR049452">
    <property type="entry name" value="Anoctamin_TM"/>
</dbReference>
<keyword evidence="2" id="KW-0472">Membrane</keyword>
<evidence type="ECO:0000259" key="3">
    <source>
        <dbReference type="Pfam" id="PF04547"/>
    </source>
</evidence>
<evidence type="ECO:0000256" key="1">
    <source>
        <dbReference type="SAM" id="Coils"/>
    </source>
</evidence>
<dbReference type="AlphaFoldDB" id="A0A8S1V1S9"/>
<dbReference type="PANTHER" id="PTHR13018">
    <property type="entry name" value="PROBABLE MEMBRANE PROTEIN DUF221-RELATED"/>
    <property type="match status" value="1"/>
</dbReference>
<gene>
    <name evidence="5" type="ORF">PPENT_87.1.T0540239</name>
</gene>
<dbReference type="GO" id="GO:0005227">
    <property type="term" value="F:calcium-activated cation channel activity"/>
    <property type="evidence" value="ECO:0007669"/>
    <property type="project" value="InterPro"/>
</dbReference>
<feature type="transmembrane region" description="Helical" evidence="2">
    <location>
        <begin position="73"/>
        <end position="94"/>
    </location>
</feature>
<dbReference type="InterPro" id="IPR045122">
    <property type="entry name" value="Csc1-like"/>
</dbReference>
<evidence type="ECO:0000256" key="2">
    <source>
        <dbReference type="SAM" id="Phobius"/>
    </source>
</evidence>
<dbReference type="EMBL" id="CAJJDO010000054">
    <property type="protein sequence ID" value="CAD8171328.1"/>
    <property type="molecule type" value="Genomic_DNA"/>
</dbReference>
<proteinExistence type="predicted"/>
<feature type="transmembrane region" description="Helical" evidence="2">
    <location>
        <begin position="409"/>
        <end position="429"/>
    </location>
</feature>
<keyword evidence="2" id="KW-0812">Transmembrane</keyword>
<evidence type="ECO:0000313" key="6">
    <source>
        <dbReference type="Proteomes" id="UP000689195"/>
    </source>
</evidence>
<keyword evidence="2" id="KW-1133">Transmembrane helix</keyword>
<name>A0A8S1V1S9_9CILI</name>
<dbReference type="Pfam" id="PF04547">
    <property type="entry name" value="Anoctamin"/>
    <property type="match status" value="1"/>
</dbReference>
<dbReference type="OrthoDB" id="292950at2759"/>
<protein>
    <recommendedName>
        <fullName evidence="7">CSC1/OSCA1-like cytosolic domain-containing protein</fullName>
    </recommendedName>
</protein>
<feature type="coiled-coil region" evidence="1">
    <location>
        <begin position="293"/>
        <end position="320"/>
    </location>
</feature>
<sequence>MNQSQFLQSLNFDPLRSPPLREIAQRHQRATMCGLLIESNDYCQCCGLGIHTHPISLKANIINLAFLGQGIPLFYNITFLLILLTFILFLIFGLPTIIFNFLAENCIEQTNQAYNIFITQGCSKNCPNENDDFKQIQQLISTSDCKIICEHYQELCVATLLSEMSFPNKQLDNDLKIIQSFFVFGSVIFIKIYLVLIREKQRIIETECDQELISPSDFTVMLNHLPEEDYDEKELATAIEQYCQKINNQIKYEVIKINIAYDIKSFVLKSREKIKLEKILSKEQKYYIKNQKYKRNKQEIEKIKLMVEQLKKDLYSIELEIENGSYRKTTSVAFITFQTKQQLQKLIQQTKLSYWEQLLMHVKRLIQNKAKRGFYFKDKLISIRRAPEPDDIFWENCGIENSIKIKRKFISWIVVFVLLGISFATLYGLEYLQNQYLSNDLDFITKTSISLLKSLIITIVDALIYYFITLLANHERHVTKTHQDTSVAQKLCCVQFINSCFLLLLIHLIGVGQKGNFMEKSKYAIQKQGGIANDLLFVCSMNALFTPITAFFNPIYFIKKLQQVFIESNKSLNQLEANKLFEGPQVLLYDQYAFICKTTWITLFLAPLTPICIFINWIGLSLYYWIQKYLLLRRNSKPPFQSSHLDREMLTLLDLSPILLAGMQYWIDEIYVSNNLSHSINIGTLVIAGLELVFPSYRIHQILYRKQLDDIENQRYVDVHLRFPTDYDRTNPLTSEQATQEFLKKKYEQFNKSMTYMRHSRKHSTKKSLREYVLKGIQDPTKSRIQVLKKKLQTAYKLKMFQNVQIQQETNYKESDHEDSIHTFNFPIYQRAPQYNFQRVINQFPNYSQYNSDLTNRSNSITSTIQLNTSKYQLTAKRNSQIQSFRAQLQ</sequence>
<organism evidence="5 6">
    <name type="scientific">Paramecium pentaurelia</name>
    <dbReference type="NCBI Taxonomy" id="43138"/>
    <lineage>
        <taxon>Eukaryota</taxon>
        <taxon>Sar</taxon>
        <taxon>Alveolata</taxon>
        <taxon>Ciliophora</taxon>
        <taxon>Intramacronucleata</taxon>
        <taxon>Oligohymenophorea</taxon>
        <taxon>Peniculida</taxon>
        <taxon>Parameciidae</taxon>
        <taxon>Paramecium</taxon>
    </lineage>
</organism>
<accession>A0A8S1V1S9</accession>
<keyword evidence="6" id="KW-1185">Reference proteome</keyword>